<organism evidence="15 16">
    <name type="scientific">Flavipsychrobacter stenotrophus</name>
    <dbReference type="NCBI Taxonomy" id="2077091"/>
    <lineage>
        <taxon>Bacteria</taxon>
        <taxon>Pseudomonadati</taxon>
        <taxon>Bacteroidota</taxon>
        <taxon>Chitinophagia</taxon>
        <taxon>Chitinophagales</taxon>
        <taxon>Chitinophagaceae</taxon>
        <taxon>Flavipsychrobacter</taxon>
    </lineage>
</organism>
<evidence type="ECO:0000256" key="2">
    <source>
        <dbReference type="ARBA" id="ARBA00022598"/>
    </source>
</evidence>
<feature type="domain" description="Mur ligase C-terminal" evidence="13">
    <location>
        <begin position="302"/>
        <end position="415"/>
    </location>
</feature>
<sequence length="429" mass="47012">MEIKELYERYLRYPSVQTDTRKIKQGDIYFALSGPNFDGNTFAAEALQKGAAYAVIDNAAFAVGDKCIVVDNTLQTLQQLAKYHRQQMDIPFIAITGSNGKTTTKELLAVVLSRKYITYATEGNLNNHIGVPLTILKIKKDAQMAIIEMGANHQKEIASYCEIALPDYGVITNCGKAHIEGFGGIEGVRKGKGELYDFIRETGGTIFLNTDLEYLEPMADGISEQITYGSHPAGYTGRPVMNGVFLNVEVDTDDEPVTLTTHLVGEYNFPNVLLAVAAGEHFGVSLQEIQAALAAYNPDNSRSQWLKKGNNQVILDAYNANPTSMKAAMENFAKADLPGKMLWIGGMREMGTEEQHEHAELVALIDKYEWAGVILVGKEFATVKSAHMWFENSTDAAAYVAQHPPVNSSILIKGSRGSKMEVMAAALPE</sequence>
<evidence type="ECO:0000256" key="10">
    <source>
        <dbReference type="HAMAP-Rule" id="MF_02019"/>
    </source>
</evidence>
<dbReference type="UniPathway" id="UPA00219"/>
<evidence type="ECO:0000256" key="5">
    <source>
        <dbReference type="ARBA" id="ARBA00022840"/>
    </source>
</evidence>
<evidence type="ECO:0000259" key="14">
    <source>
        <dbReference type="Pfam" id="PF08245"/>
    </source>
</evidence>
<dbReference type="InterPro" id="IPR036615">
    <property type="entry name" value="Mur_ligase_C_dom_sf"/>
</dbReference>
<evidence type="ECO:0000256" key="7">
    <source>
        <dbReference type="ARBA" id="ARBA00022984"/>
    </source>
</evidence>
<dbReference type="RefSeq" id="WP_105038387.1">
    <property type="nucleotide sequence ID" value="NZ_PPSL01000002.1"/>
</dbReference>
<evidence type="ECO:0000256" key="6">
    <source>
        <dbReference type="ARBA" id="ARBA00022960"/>
    </source>
</evidence>
<comment type="caution">
    <text evidence="15">The sequence shown here is derived from an EMBL/GenBank/DDBJ whole genome shotgun (WGS) entry which is preliminary data.</text>
</comment>
<dbReference type="GO" id="GO:0051301">
    <property type="term" value="P:cell division"/>
    <property type="evidence" value="ECO:0007669"/>
    <property type="project" value="UniProtKB-KW"/>
</dbReference>
<dbReference type="GO" id="GO:0005524">
    <property type="term" value="F:ATP binding"/>
    <property type="evidence" value="ECO:0007669"/>
    <property type="project" value="UniProtKB-UniRule"/>
</dbReference>
<evidence type="ECO:0000256" key="4">
    <source>
        <dbReference type="ARBA" id="ARBA00022741"/>
    </source>
</evidence>
<dbReference type="Pfam" id="PF01225">
    <property type="entry name" value="Mur_ligase"/>
    <property type="match status" value="1"/>
</dbReference>
<dbReference type="GO" id="GO:0005737">
    <property type="term" value="C:cytoplasm"/>
    <property type="evidence" value="ECO:0007669"/>
    <property type="project" value="UniProtKB-SubCell"/>
</dbReference>
<dbReference type="HAMAP" id="MF_02019">
    <property type="entry name" value="MurF"/>
    <property type="match status" value="1"/>
</dbReference>
<evidence type="ECO:0000259" key="12">
    <source>
        <dbReference type="Pfam" id="PF01225"/>
    </source>
</evidence>
<dbReference type="InterPro" id="IPR036565">
    <property type="entry name" value="Mur-like_cat_sf"/>
</dbReference>
<reference evidence="15 16" key="1">
    <citation type="submission" date="2018-01" db="EMBL/GenBank/DDBJ databases">
        <title>A novel member of the phylum Bacteroidetes isolated from glacier ice.</title>
        <authorList>
            <person name="Liu Q."/>
            <person name="Xin Y.-H."/>
        </authorList>
    </citation>
    <scope>NUCLEOTIDE SEQUENCE [LARGE SCALE GENOMIC DNA]</scope>
    <source>
        <strain evidence="15 16">RB1R16</strain>
    </source>
</reference>
<dbReference type="InterPro" id="IPR000713">
    <property type="entry name" value="Mur_ligase_N"/>
</dbReference>
<keyword evidence="8 10" id="KW-0131">Cell cycle</keyword>
<feature type="binding site" evidence="10">
    <location>
        <begin position="97"/>
        <end position="103"/>
    </location>
    <ligand>
        <name>ATP</name>
        <dbReference type="ChEBI" id="CHEBI:30616"/>
    </ligand>
</feature>
<dbReference type="GO" id="GO:0008360">
    <property type="term" value="P:regulation of cell shape"/>
    <property type="evidence" value="ECO:0007669"/>
    <property type="project" value="UniProtKB-KW"/>
</dbReference>
<protein>
    <recommendedName>
        <fullName evidence="10 11">UDP-N-acetylmuramoyl-tripeptide--D-alanyl-D-alanine ligase</fullName>
        <ecNumber evidence="10 11">6.3.2.10</ecNumber>
    </recommendedName>
    <alternativeName>
        <fullName evidence="10">D-alanyl-D-alanine-adding enzyme</fullName>
    </alternativeName>
</protein>
<keyword evidence="2 10" id="KW-0436">Ligase</keyword>
<dbReference type="InterPro" id="IPR005863">
    <property type="entry name" value="UDP-N-AcMur_synth"/>
</dbReference>
<dbReference type="Pfam" id="PF02875">
    <property type="entry name" value="Mur_ligase_C"/>
    <property type="match status" value="1"/>
</dbReference>
<keyword evidence="16" id="KW-1185">Reference proteome</keyword>
<comment type="similarity">
    <text evidence="10">Belongs to the MurCDEF family. MurF subfamily.</text>
</comment>
<evidence type="ECO:0000313" key="16">
    <source>
        <dbReference type="Proteomes" id="UP000239872"/>
    </source>
</evidence>
<feature type="domain" description="Mur ligase central" evidence="14">
    <location>
        <begin position="95"/>
        <end position="278"/>
    </location>
</feature>
<keyword evidence="5 10" id="KW-0067">ATP-binding</keyword>
<dbReference type="Gene3D" id="3.40.1190.10">
    <property type="entry name" value="Mur-like, catalytic domain"/>
    <property type="match status" value="1"/>
</dbReference>
<evidence type="ECO:0000256" key="8">
    <source>
        <dbReference type="ARBA" id="ARBA00023306"/>
    </source>
</evidence>
<evidence type="ECO:0000256" key="11">
    <source>
        <dbReference type="RuleBase" id="RU004136"/>
    </source>
</evidence>
<dbReference type="Proteomes" id="UP000239872">
    <property type="component" value="Unassembled WGS sequence"/>
</dbReference>
<comment type="pathway">
    <text evidence="10 11">Cell wall biogenesis; peptidoglycan biosynthesis.</text>
</comment>
<evidence type="ECO:0000259" key="13">
    <source>
        <dbReference type="Pfam" id="PF02875"/>
    </source>
</evidence>
<dbReference type="GO" id="GO:0047480">
    <property type="term" value="F:UDP-N-acetylmuramoyl-tripeptide-D-alanyl-D-alanine ligase activity"/>
    <property type="evidence" value="ECO:0007669"/>
    <property type="project" value="UniProtKB-UniRule"/>
</dbReference>
<keyword evidence="3 10" id="KW-0132">Cell division</keyword>
<dbReference type="GO" id="GO:0008766">
    <property type="term" value="F:UDP-N-acetylmuramoylalanyl-D-glutamyl-2,6-diaminopimelate-D-alanyl-D-alanine ligase activity"/>
    <property type="evidence" value="ECO:0007669"/>
    <property type="project" value="RHEA"/>
</dbReference>
<dbReference type="InterPro" id="IPR051046">
    <property type="entry name" value="MurCDEF_CellWall_CoF430Synth"/>
</dbReference>
<comment type="catalytic activity">
    <reaction evidence="10 11">
        <text>D-alanyl-D-alanine + UDP-N-acetyl-alpha-D-muramoyl-L-alanyl-gamma-D-glutamyl-meso-2,6-diaminopimelate + ATP = UDP-N-acetyl-alpha-D-muramoyl-L-alanyl-gamma-D-glutamyl-meso-2,6-diaminopimeloyl-D-alanyl-D-alanine + ADP + phosphate + H(+)</text>
        <dbReference type="Rhea" id="RHEA:28374"/>
        <dbReference type="ChEBI" id="CHEBI:15378"/>
        <dbReference type="ChEBI" id="CHEBI:30616"/>
        <dbReference type="ChEBI" id="CHEBI:43474"/>
        <dbReference type="ChEBI" id="CHEBI:57822"/>
        <dbReference type="ChEBI" id="CHEBI:61386"/>
        <dbReference type="ChEBI" id="CHEBI:83905"/>
        <dbReference type="ChEBI" id="CHEBI:456216"/>
        <dbReference type="EC" id="6.3.2.10"/>
    </reaction>
</comment>
<dbReference type="SUPFAM" id="SSF53623">
    <property type="entry name" value="MurD-like peptide ligases, catalytic domain"/>
    <property type="match status" value="1"/>
</dbReference>
<keyword evidence="6 10" id="KW-0133">Cell shape</keyword>
<dbReference type="EC" id="6.3.2.10" evidence="10 11"/>
<dbReference type="OrthoDB" id="9801978at2"/>
<evidence type="ECO:0000256" key="9">
    <source>
        <dbReference type="ARBA" id="ARBA00023316"/>
    </source>
</evidence>
<comment type="subcellular location">
    <subcellularLocation>
        <location evidence="10 11">Cytoplasm</location>
    </subcellularLocation>
</comment>
<dbReference type="NCBIfam" id="TIGR01143">
    <property type="entry name" value="murF"/>
    <property type="match status" value="1"/>
</dbReference>
<dbReference type="AlphaFoldDB" id="A0A2S7SY02"/>
<dbReference type="InterPro" id="IPR013221">
    <property type="entry name" value="Mur_ligase_cen"/>
</dbReference>
<dbReference type="GO" id="GO:0071555">
    <property type="term" value="P:cell wall organization"/>
    <property type="evidence" value="ECO:0007669"/>
    <property type="project" value="UniProtKB-KW"/>
</dbReference>
<dbReference type="Gene3D" id="3.40.1390.10">
    <property type="entry name" value="MurE/MurF, N-terminal domain"/>
    <property type="match status" value="1"/>
</dbReference>
<name>A0A2S7SY02_9BACT</name>
<dbReference type="SUPFAM" id="SSF63418">
    <property type="entry name" value="MurE/MurF N-terminal domain"/>
    <property type="match status" value="1"/>
</dbReference>
<proteinExistence type="inferred from homology"/>
<keyword evidence="7 10" id="KW-0573">Peptidoglycan synthesis</keyword>
<dbReference type="PANTHER" id="PTHR43024">
    <property type="entry name" value="UDP-N-ACETYLMURAMOYL-TRIPEPTIDE--D-ALANYL-D-ALANINE LIGASE"/>
    <property type="match status" value="1"/>
</dbReference>
<accession>A0A2S7SY02</accession>
<dbReference type="EMBL" id="PPSL01000002">
    <property type="protein sequence ID" value="PQJ11507.1"/>
    <property type="molecule type" value="Genomic_DNA"/>
</dbReference>
<dbReference type="PANTHER" id="PTHR43024:SF1">
    <property type="entry name" value="UDP-N-ACETYLMURAMOYL-TRIPEPTIDE--D-ALANYL-D-ALANINE LIGASE"/>
    <property type="match status" value="1"/>
</dbReference>
<dbReference type="InterPro" id="IPR035911">
    <property type="entry name" value="MurE/MurF_N"/>
</dbReference>
<comment type="function">
    <text evidence="10 11">Involved in cell wall formation. Catalyzes the final step in the synthesis of UDP-N-acetylmuramoyl-pentapeptide, the precursor of murein.</text>
</comment>
<dbReference type="Gene3D" id="3.90.190.20">
    <property type="entry name" value="Mur ligase, C-terminal domain"/>
    <property type="match status" value="1"/>
</dbReference>
<dbReference type="InterPro" id="IPR004101">
    <property type="entry name" value="Mur_ligase_C"/>
</dbReference>
<evidence type="ECO:0000256" key="3">
    <source>
        <dbReference type="ARBA" id="ARBA00022618"/>
    </source>
</evidence>
<evidence type="ECO:0000256" key="1">
    <source>
        <dbReference type="ARBA" id="ARBA00022490"/>
    </source>
</evidence>
<keyword evidence="1 10" id="KW-0963">Cytoplasm</keyword>
<gene>
    <name evidence="10" type="primary">murF</name>
    <name evidence="15" type="ORF">CJD36_006810</name>
</gene>
<dbReference type="GO" id="GO:0009252">
    <property type="term" value="P:peptidoglycan biosynthetic process"/>
    <property type="evidence" value="ECO:0007669"/>
    <property type="project" value="UniProtKB-UniRule"/>
</dbReference>
<feature type="domain" description="Mur ligase N-terminal catalytic" evidence="12">
    <location>
        <begin position="15"/>
        <end position="83"/>
    </location>
</feature>
<keyword evidence="4 10" id="KW-0547">Nucleotide-binding</keyword>
<dbReference type="SUPFAM" id="SSF53244">
    <property type="entry name" value="MurD-like peptide ligases, peptide-binding domain"/>
    <property type="match status" value="1"/>
</dbReference>
<dbReference type="Pfam" id="PF08245">
    <property type="entry name" value="Mur_ligase_M"/>
    <property type="match status" value="1"/>
</dbReference>
<evidence type="ECO:0000313" key="15">
    <source>
        <dbReference type="EMBL" id="PQJ11507.1"/>
    </source>
</evidence>
<keyword evidence="9 10" id="KW-0961">Cell wall biogenesis/degradation</keyword>